<dbReference type="InterPro" id="IPR016181">
    <property type="entry name" value="Acyl_CoA_acyltransferase"/>
</dbReference>
<dbReference type="PANTHER" id="PTHR39173:SF1">
    <property type="entry name" value="ACETYLTRANSFERASE"/>
    <property type="match status" value="1"/>
</dbReference>
<sequence>MPRPALVAPVRAAGTAGRALRQMAEGGLGPGPLPWAMPDLVPPALRYQASFLDAVREAQEQGSGLGDTLNWNLSELEANFPAFLAALRAYEPGNILPEGYVHSEALWLVQGDTYLGRVSLRHTLNGRLREFGGHIGYEIRPSARRQGHATLALRLALVRARELGIARALVSCDVDNLGSRAVIEANGGELEGEFTVPDHDKPIRRYWVPTPAAGPWASDAG</sequence>
<dbReference type="Gene3D" id="3.40.630.30">
    <property type="match status" value="1"/>
</dbReference>
<evidence type="ECO:0000313" key="3">
    <source>
        <dbReference type="Proteomes" id="UP001596317"/>
    </source>
</evidence>
<comment type="caution">
    <text evidence="2">The sequence shown here is derived from an EMBL/GenBank/DDBJ whole genome shotgun (WGS) entry which is preliminary data.</text>
</comment>
<accession>A0ABW1ZFE7</accession>
<organism evidence="2 3">
    <name type="scientific">Deinococcus multiflagellatus</name>
    <dbReference type="NCBI Taxonomy" id="1656887"/>
    <lineage>
        <taxon>Bacteria</taxon>
        <taxon>Thermotogati</taxon>
        <taxon>Deinococcota</taxon>
        <taxon>Deinococci</taxon>
        <taxon>Deinococcales</taxon>
        <taxon>Deinococcaceae</taxon>
        <taxon>Deinococcus</taxon>
    </lineage>
</organism>
<dbReference type="Proteomes" id="UP001596317">
    <property type="component" value="Unassembled WGS sequence"/>
</dbReference>
<dbReference type="EMBL" id="JBHSWB010000001">
    <property type="protein sequence ID" value="MFC6658977.1"/>
    <property type="molecule type" value="Genomic_DNA"/>
</dbReference>
<dbReference type="Pfam" id="PF13302">
    <property type="entry name" value="Acetyltransf_3"/>
    <property type="match status" value="1"/>
</dbReference>
<keyword evidence="3" id="KW-1185">Reference proteome</keyword>
<name>A0ABW1ZFE7_9DEIO</name>
<protein>
    <submittedName>
        <fullName evidence="2">GNAT family N-acetyltransferase</fullName>
    </submittedName>
</protein>
<evidence type="ECO:0000259" key="1">
    <source>
        <dbReference type="PROSITE" id="PS51186"/>
    </source>
</evidence>
<evidence type="ECO:0000313" key="2">
    <source>
        <dbReference type="EMBL" id="MFC6658977.1"/>
    </source>
</evidence>
<reference evidence="3" key="1">
    <citation type="journal article" date="2019" name="Int. J. Syst. Evol. Microbiol.">
        <title>The Global Catalogue of Microorganisms (GCM) 10K type strain sequencing project: providing services to taxonomists for standard genome sequencing and annotation.</title>
        <authorList>
            <consortium name="The Broad Institute Genomics Platform"/>
            <consortium name="The Broad Institute Genome Sequencing Center for Infectious Disease"/>
            <person name="Wu L."/>
            <person name="Ma J."/>
        </authorList>
    </citation>
    <scope>NUCLEOTIDE SEQUENCE [LARGE SCALE GENOMIC DNA]</scope>
    <source>
        <strain evidence="3">CCUG 63830</strain>
    </source>
</reference>
<dbReference type="RefSeq" id="WP_224605502.1">
    <property type="nucleotide sequence ID" value="NZ_JAIQXV010000003.1"/>
</dbReference>
<proteinExistence type="predicted"/>
<dbReference type="PANTHER" id="PTHR39173">
    <property type="entry name" value="ACETYLTRANSFERASE"/>
    <property type="match status" value="1"/>
</dbReference>
<gene>
    <name evidence="2" type="ORF">ACFP90_00310</name>
</gene>
<feature type="domain" description="N-acetyltransferase" evidence="1">
    <location>
        <begin position="53"/>
        <end position="213"/>
    </location>
</feature>
<dbReference type="InterPro" id="IPR000182">
    <property type="entry name" value="GNAT_dom"/>
</dbReference>
<dbReference type="SUPFAM" id="SSF55729">
    <property type="entry name" value="Acyl-CoA N-acyltransferases (Nat)"/>
    <property type="match status" value="1"/>
</dbReference>
<dbReference type="PROSITE" id="PS51186">
    <property type="entry name" value="GNAT"/>
    <property type="match status" value="1"/>
</dbReference>